<dbReference type="EMBL" id="PUJV01000002">
    <property type="protein sequence ID" value="NHB95207.1"/>
    <property type="molecule type" value="Genomic_DNA"/>
</dbReference>
<keyword evidence="3" id="KW-1185">Reference proteome</keyword>
<name>A0A7X5TKR8_9GAMM</name>
<feature type="region of interest" description="Disordered" evidence="1">
    <location>
        <begin position="1"/>
        <end position="27"/>
    </location>
</feature>
<sequence>MPINKYSENNNHLKNREKELTIPSSHSINDDIESTQLSFGLDLNSMMRNSSVSLSQIQDYSFWKENISEYYKWMVVVKGHLKQLDWTLKSMDSPESAGSNMAKNIGTTALQTLLNTGGSIAGGAIGGAIGSAIAPGIGTLAGMGIGALAGTGLNYLNDTAIEKLNEKLEIAHPYPKTRNMIFDINNYDKNPILKAIKKKLGNKDNLKVTAGGLITSKIVSKISPARIPAYKLAELAISHHKALAGLSDDKARHILDFTNSIREVLNESHSDAVTFMRRNYGDDEMSLSGFSAKIKGEKLTLDTLARTRNKIEIRINSINKQVLKLSSNNRDS</sequence>
<comment type="caution">
    <text evidence="2">The sequence shown here is derived from an EMBL/GenBank/DDBJ whole genome shotgun (WGS) entry which is preliminary data.</text>
</comment>
<proteinExistence type="predicted"/>
<evidence type="ECO:0000256" key="1">
    <source>
        <dbReference type="SAM" id="MobiDB-lite"/>
    </source>
</evidence>
<feature type="compositionally biased region" description="Polar residues" evidence="1">
    <location>
        <begin position="1"/>
        <end position="12"/>
    </location>
</feature>
<dbReference type="AlphaFoldDB" id="A0A7X5TKR8"/>
<protein>
    <submittedName>
        <fullName evidence="2">Uncharacterized protein</fullName>
    </submittedName>
</protein>
<dbReference type="Proteomes" id="UP000547931">
    <property type="component" value="Unassembled WGS sequence"/>
</dbReference>
<gene>
    <name evidence="2" type="ORF">C5470_01760</name>
</gene>
<organism evidence="2 3">
    <name type="scientific">Photorhabdus stackebrandtii</name>
    <dbReference type="NCBI Taxonomy" id="1123042"/>
    <lineage>
        <taxon>Bacteria</taxon>
        <taxon>Pseudomonadati</taxon>
        <taxon>Pseudomonadota</taxon>
        <taxon>Gammaproteobacteria</taxon>
        <taxon>Enterobacterales</taxon>
        <taxon>Morganellaceae</taxon>
        <taxon>Photorhabdus</taxon>
    </lineage>
</organism>
<evidence type="ECO:0000313" key="2">
    <source>
        <dbReference type="EMBL" id="NHB95207.1"/>
    </source>
</evidence>
<accession>A0A7X5TKR8</accession>
<evidence type="ECO:0000313" key="3">
    <source>
        <dbReference type="Proteomes" id="UP000547931"/>
    </source>
</evidence>
<reference evidence="2 3" key="1">
    <citation type="submission" date="2018-02" db="EMBL/GenBank/DDBJ databases">
        <authorList>
            <person name="Machado R.A."/>
        </authorList>
    </citation>
    <scope>NUCLEOTIDE SEQUENCE [LARGE SCALE GENOMIC DNA]</scope>
    <source>
        <strain evidence="2 3">DSM 23271</strain>
    </source>
</reference>